<dbReference type="EC" id="3.2.1.8" evidence="6"/>
<dbReference type="Gene3D" id="3.40.50.1820">
    <property type="entry name" value="alpha/beta hydrolase"/>
    <property type="match status" value="1"/>
</dbReference>
<evidence type="ECO:0000256" key="6">
    <source>
        <dbReference type="RuleBase" id="RU361174"/>
    </source>
</evidence>
<comment type="catalytic activity">
    <reaction evidence="6">
        <text>Endohydrolysis of (1-&gt;4)-beta-D-xylosidic linkages in xylans.</text>
        <dbReference type="EC" id="3.2.1.8"/>
    </reaction>
</comment>
<dbReference type="AlphaFoldDB" id="A0A5C6C833"/>
<dbReference type="InterPro" id="IPR029058">
    <property type="entry name" value="AB_hydrolase_fold"/>
</dbReference>
<dbReference type="Proteomes" id="UP000319908">
    <property type="component" value="Unassembled WGS sequence"/>
</dbReference>
<accession>A0A5C6C833</accession>
<keyword evidence="3 6" id="KW-0326">Glycosidase</keyword>
<dbReference type="RefSeq" id="WP_302117623.1">
    <property type="nucleotide sequence ID" value="NZ_SJPU01000001.1"/>
</dbReference>
<keyword evidence="1 6" id="KW-0378">Hydrolase</keyword>
<dbReference type="InterPro" id="IPR013783">
    <property type="entry name" value="Ig-like_fold"/>
</dbReference>
<name>A0A5C6C833_9BACT</name>
<dbReference type="InterPro" id="IPR017853">
    <property type="entry name" value="GH"/>
</dbReference>
<dbReference type="SUPFAM" id="SSF51445">
    <property type="entry name" value="(Trans)glycosidases"/>
    <property type="match status" value="1"/>
</dbReference>
<evidence type="ECO:0000313" key="9">
    <source>
        <dbReference type="EMBL" id="TWU18919.1"/>
    </source>
</evidence>
<keyword evidence="2 6" id="KW-0119">Carbohydrate metabolism</keyword>
<dbReference type="PROSITE" id="PS00591">
    <property type="entry name" value="GH10_1"/>
    <property type="match status" value="1"/>
</dbReference>
<dbReference type="InterPro" id="IPR001000">
    <property type="entry name" value="GH10_dom"/>
</dbReference>
<evidence type="ECO:0000256" key="2">
    <source>
        <dbReference type="ARBA" id="ARBA00023277"/>
    </source>
</evidence>
<dbReference type="InterPro" id="IPR014756">
    <property type="entry name" value="Ig_E-set"/>
</dbReference>
<feature type="domain" description="GH10" evidence="8">
    <location>
        <begin position="410"/>
        <end position="745"/>
    </location>
</feature>
<dbReference type="InterPro" id="IPR044846">
    <property type="entry name" value="GH10"/>
</dbReference>
<dbReference type="InterPro" id="IPR031158">
    <property type="entry name" value="GH10_AS"/>
</dbReference>
<organism evidence="9 10">
    <name type="scientific">Allorhodopirellula heiligendammensis</name>
    <dbReference type="NCBI Taxonomy" id="2714739"/>
    <lineage>
        <taxon>Bacteria</taxon>
        <taxon>Pseudomonadati</taxon>
        <taxon>Planctomycetota</taxon>
        <taxon>Planctomycetia</taxon>
        <taxon>Pirellulales</taxon>
        <taxon>Pirellulaceae</taxon>
        <taxon>Allorhodopirellula</taxon>
    </lineage>
</organism>
<keyword evidence="7" id="KW-0732">Signal</keyword>
<dbReference type="PROSITE" id="PS51760">
    <property type="entry name" value="GH10_2"/>
    <property type="match status" value="1"/>
</dbReference>
<evidence type="ECO:0000256" key="4">
    <source>
        <dbReference type="ARBA" id="ARBA00023326"/>
    </source>
</evidence>
<evidence type="ECO:0000259" key="8">
    <source>
        <dbReference type="PROSITE" id="PS51760"/>
    </source>
</evidence>
<dbReference type="SMART" id="SM00633">
    <property type="entry name" value="Glyco_10"/>
    <property type="match status" value="1"/>
</dbReference>
<dbReference type="Gene3D" id="3.20.20.80">
    <property type="entry name" value="Glycosidases"/>
    <property type="match status" value="1"/>
</dbReference>
<evidence type="ECO:0000256" key="3">
    <source>
        <dbReference type="ARBA" id="ARBA00023295"/>
    </source>
</evidence>
<dbReference type="PANTHER" id="PTHR31490">
    <property type="entry name" value="GLYCOSYL HYDROLASE"/>
    <property type="match status" value="1"/>
</dbReference>
<dbReference type="Gene3D" id="2.60.40.10">
    <property type="entry name" value="Immunoglobulins"/>
    <property type="match status" value="1"/>
</dbReference>
<dbReference type="CDD" id="cd02858">
    <property type="entry name" value="E_set_Esterase_N"/>
    <property type="match status" value="1"/>
</dbReference>
<dbReference type="GO" id="GO:0031176">
    <property type="term" value="F:endo-1,4-beta-xylanase activity"/>
    <property type="evidence" value="ECO:0007669"/>
    <property type="project" value="UniProtKB-EC"/>
</dbReference>
<dbReference type="PRINTS" id="PR00134">
    <property type="entry name" value="GLHYDRLASE10"/>
</dbReference>
<dbReference type="Pfam" id="PF00331">
    <property type="entry name" value="Glyco_hydro_10"/>
    <property type="match status" value="1"/>
</dbReference>
<feature type="signal peptide" evidence="7">
    <location>
        <begin position="1"/>
        <end position="21"/>
    </location>
</feature>
<sequence length="762" mass="85056">MLLRLSALIGSALLFSSLGLAQDAIPVDDWKPATTNQDGKDFPQVNSEGRIRFRVVAPDAKSVSCSFRDSSEFVKDDKGVWTGYTRKLDEGFHYYTINIDGAEIPDPNSKYFFGAMRWGSGVEVPANDEDFYAVKKVEHGQIREVLFYSESTEQDRRAFVYTPPEYDNDQDKRYPVLYLQHGWGENEYGWSVQGHAGLIMDNLIAEGDVKPFIIVMTYGMTNDVRPGGMGGFDISDFETVLVKELIPYVDTNFRTLTDQPNRAMAGLSMGSMETKAITLRNLDTFSHIGLFSGATISTDDVKNTEGFKDKVKLVFVSYGSKEVGGGNRPRRGGDPEATTKALKDEGINSHYYLSPDTAHEWQSWRRSLREFAPLLFVRKVGDISQATAATRDLPKPEPRTPQSMERVSNVHIDTIIKDAFKDSFRIGTAGDFPARYSNDELKIATEHFNAVTPENCMKPERVHPAENTWRFELPDALVAWAKDNYMSVHGHTLVWHAQTSDWFFRDGDRDVVTQRLKEHINTLVGRYKGKIRSWDVVNEAINDGGNSETGQTENLRSSQWMKTLGPEYLTLAFKFAHEADPDALLYYNDYNIESGPKHASSMVLLKRLLEDGAPIQAVGIQGHWTTGRVPYDDIDKAISDYASLGLKVSITELDVTIRGASGGQFGGGFGRRRVGSGEPASAEDLAAQAEAYAKLFAIFRKHEDVIERVTFWGLNDRRTWRFGQHPLIFDANSNLKPAYAAIVNDAGLSDAATSSASPVADK</sequence>
<reference evidence="9 10" key="1">
    <citation type="journal article" date="2020" name="Antonie Van Leeuwenhoek">
        <title>Rhodopirellula heiligendammensis sp. nov., Rhodopirellula pilleata sp. nov., and Rhodopirellula solitaria sp. nov. isolated from natural or artificial marine surfaces in Northern Germany and California, USA, and emended description of the genus Rhodopirellula.</title>
        <authorList>
            <person name="Kallscheuer N."/>
            <person name="Wiegand S."/>
            <person name="Jogler M."/>
            <person name="Boedeker C."/>
            <person name="Peeters S.H."/>
            <person name="Rast P."/>
            <person name="Heuer A."/>
            <person name="Jetten M.S.M."/>
            <person name="Rohde M."/>
            <person name="Jogler C."/>
        </authorList>
    </citation>
    <scope>NUCLEOTIDE SEQUENCE [LARGE SCALE GENOMIC DNA]</scope>
    <source>
        <strain evidence="9 10">Poly21</strain>
    </source>
</reference>
<dbReference type="InterPro" id="IPR000801">
    <property type="entry name" value="Esterase-like"/>
</dbReference>
<dbReference type="PANTHER" id="PTHR31490:SF90">
    <property type="entry name" value="ENDO-1,4-BETA-XYLANASE A"/>
    <property type="match status" value="1"/>
</dbReference>
<evidence type="ECO:0000256" key="7">
    <source>
        <dbReference type="SAM" id="SignalP"/>
    </source>
</evidence>
<feature type="chain" id="PRO_5022681700" description="Beta-xylanase" evidence="7">
    <location>
        <begin position="22"/>
        <end position="762"/>
    </location>
</feature>
<comment type="similarity">
    <text evidence="6">Belongs to the glycosyl hydrolase 10 (cellulase F) family.</text>
</comment>
<keyword evidence="10" id="KW-1185">Reference proteome</keyword>
<keyword evidence="4 6" id="KW-0624">Polysaccharide degradation</keyword>
<evidence type="ECO:0000313" key="10">
    <source>
        <dbReference type="Proteomes" id="UP000319908"/>
    </source>
</evidence>
<evidence type="ECO:0000256" key="1">
    <source>
        <dbReference type="ARBA" id="ARBA00022801"/>
    </source>
</evidence>
<gene>
    <name evidence="9" type="ORF">Poly21_10900</name>
</gene>
<dbReference type="Pfam" id="PF00756">
    <property type="entry name" value="Esterase"/>
    <property type="match status" value="1"/>
</dbReference>
<protein>
    <recommendedName>
        <fullName evidence="6">Beta-xylanase</fullName>
        <ecNumber evidence="6">3.2.1.8</ecNumber>
    </recommendedName>
</protein>
<comment type="caution">
    <text evidence="9">The sequence shown here is derived from an EMBL/GenBank/DDBJ whole genome shotgun (WGS) entry which is preliminary data.</text>
</comment>
<proteinExistence type="inferred from homology"/>
<dbReference type="GO" id="GO:0000272">
    <property type="term" value="P:polysaccharide catabolic process"/>
    <property type="evidence" value="ECO:0007669"/>
    <property type="project" value="UniProtKB-KW"/>
</dbReference>
<dbReference type="SUPFAM" id="SSF53474">
    <property type="entry name" value="alpha/beta-Hydrolases"/>
    <property type="match status" value="1"/>
</dbReference>
<evidence type="ECO:0000256" key="5">
    <source>
        <dbReference type="PROSITE-ProRule" id="PRU10061"/>
    </source>
</evidence>
<dbReference type="EMBL" id="SJPU01000001">
    <property type="protein sequence ID" value="TWU18919.1"/>
    <property type="molecule type" value="Genomic_DNA"/>
</dbReference>
<feature type="active site" description="Nucleophile" evidence="5">
    <location>
        <position position="652"/>
    </location>
</feature>
<dbReference type="SUPFAM" id="SSF81296">
    <property type="entry name" value="E set domains"/>
    <property type="match status" value="1"/>
</dbReference>